<feature type="chain" id="PRO_5036410696" evidence="2">
    <location>
        <begin position="24"/>
        <end position="390"/>
    </location>
</feature>
<evidence type="ECO:0000256" key="1">
    <source>
        <dbReference type="SAM" id="Phobius"/>
    </source>
</evidence>
<keyword evidence="1" id="KW-0472">Membrane</keyword>
<reference evidence="3" key="1">
    <citation type="submission" date="2021-02" db="EMBL/GenBank/DDBJ databases">
        <authorList>
            <person name="Nowell W R."/>
        </authorList>
    </citation>
    <scope>NUCLEOTIDE SEQUENCE</scope>
</reference>
<feature type="transmembrane region" description="Helical" evidence="1">
    <location>
        <begin position="96"/>
        <end position="124"/>
    </location>
</feature>
<comment type="caution">
    <text evidence="3">The sequence shown here is derived from an EMBL/GenBank/DDBJ whole genome shotgun (WGS) entry which is preliminary data.</text>
</comment>
<keyword evidence="5" id="KW-1185">Reference proteome</keyword>
<sequence length="390" mass="43829">MVSTNFVVIFLTVVGTLLISTNATSHQHNIDALLPQSVVELKQYYDVITNLEKRGIITSDAAAQEKNAYIELASKLVGRKDILTIEEFLTWKQRQLIISFSNVIAILAGVIVVLALTTLVALFIIPVLTHVPVVVWEGLFYIISIYLLIFMNNSWVIFLGCLLFLATLSFTVTLHFSRQKNVGLAMAWICFFVWAAVAVYHQSREAGYLAVMALESSLGFVMFAGELVIMIGFQNESVIPSATVASLISLLIGSILQLQRRSNILTIPFTRPLLFLGTFVYFIGLIILSSRLYSGRQGKYPVYWLLQLITFLSCLAAMFFGPMLELPFIQAIGGTMFVIWLLEKYVEIVPWKSTLIVICGLLGFGVLLYGFAYFLRMYPEYLIFHVYSSK</sequence>
<evidence type="ECO:0000313" key="4">
    <source>
        <dbReference type="EMBL" id="CAF3889626.1"/>
    </source>
</evidence>
<feature type="transmembrane region" description="Helical" evidence="1">
    <location>
        <begin position="206"/>
        <end position="231"/>
    </location>
</feature>
<evidence type="ECO:0000313" key="3">
    <source>
        <dbReference type="EMBL" id="CAF1126068.1"/>
    </source>
</evidence>
<feature type="transmembrane region" description="Helical" evidence="1">
    <location>
        <begin position="155"/>
        <end position="174"/>
    </location>
</feature>
<organism evidence="3 5">
    <name type="scientific">Didymodactylos carnosus</name>
    <dbReference type="NCBI Taxonomy" id="1234261"/>
    <lineage>
        <taxon>Eukaryota</taxon>
        <taxon>Metazoa</taxon>
        <taxon>Spiralia</taxon>
        <taxon>Gnathifera</taxon>
        <taxon>Rotifera</taxon>
        <taxon>Eurotatoria</taxon>
        <taxon>Bdelloidea</taxon>
        <taxon>Philodinida</taxon>
        <taxon>Philodinidae</taxon>
        <taxon>Didymodactylos</taxon>
    </lineage>
</organism>
<gene>
    <name evidence="3" type="ORF">GPM918_LOCUS19942</name>
    <name evidence="4" type="ORF">SRO942_LOCUS19939</name>
</gene>
<dbReference type="EMBL" id="CAJOBC010006173">
    <property type="protein sequence ID" value="CAF3889626.1"/>
    <property type="molecule type" value="Genomic_DNA"/>
</dbReference>
<feature type="transmembrane region" description="Helical" evidence="1">
    <location>
        <begin position="354"/>
        <end position="375"/>
    </location>
</feature>
<dbReference type="OrthoDB" id="10013342at2759"/>
<keyword evidence="2" id="KW-0732">Signal</keyword>
<keyword evidence="1" id="KW-0812">Transmembrane</keyword>
<feature type="transmembrane region" description="Helical" evidence="1">
    <location>
        <begin position="326"/>
        <end position="342"/>
    </location>
</feature>
<name>A0A814QYZ0_9BILA</name>
<dbReference type="Proteomes" id="UP000663829">
    <property type="component" value="Unassembled WGS sequence"/>
</dbReference>
<feature type="transmembrane region" description="Helical" evidence="1">
    <location>
        <begin position="131"/>
        <end position="149"/>
    </location>
</feature>
<dbReference type="Proteomes" id="UP000681722">
    <property type="component" value="Unassembled WGS sequence"/>
</dbReference>
<evidence type="ECO:0000313" key="5">
    <source>
        <dbReference type="Proteomes" id="UP000663829"/>
    </source>
</evidence>
<feature type="transmembrane region" description="Helical" evidence="1">
    <location>
        <begin position="269"/>
        <end position="288"/>
    </location>
</feature>
<dbReference type="AlphaFoldDB" id="A0A814QYZ0"/>
<protein>
    <submittedName>
        <fullName evidence="3">Uncharacterized protein</fullName>
    </submittedName>
</protein>
<feature type="transmembrane region" description="Helical" evidence="1">
    <location>
        <begin position="238"/>
        <end position="257"/>
    </location>
</feature>
<evidence type="ECO:0000256" key="2">
    <source>
        <dbReference type="SAM" id="SignalP"/>
    </source>
</evidence>
<accession>A0A814QYZ0</accession>
<dbReference type="EMBL" id="CAJNOQ010006173">
    <property type="protein sequence ID" value="CAF1126068.1"/>
    <property type="molecule type" value="Genomic_DNA"/>
</dbReference>
<keyword evidence="1" id="KW-1133">Transmembrane helix</keyword>
<proteinExistence type="predicted"/>
<feature type="transmembrane region" description="Helical" evidence="1">
    <location>
        <begin position="181"/>
        <end position="200"/>
    </location>
</feature>
<feature type="transmembrane region" description="Helical" evidence="1">
    <location>
        <begin position="300"/>
        <end position="320"/>
    </location>
</feature>
<feature type="signal peptide" evidence="2">
    <location>
        <begin position="1"/>
        <end position="23"/>
    </location>
</feature>